<evidence type="ECO:0000313" key="2">
    <source>
        <dbReference type="Proteomes" id="UP000035800"/>
    </source>
</evidence>
<dbReference type="Proteomes" id="UP000035800">
    <property type="component" value="Chromosome I"/>
</dbReference>
<gene>
    <name evidence="1" type="ORF">LSS_22945</name>
</gene>
<name>A0A097ET15_9LEPT</name>
<dbReference type="EMBL" id="CP006694">
    <property type="protein sequence ID" value="AIT11050.1"/>
    <property type="molecule type" value="Genomic_DNA"/>
</dbReference>
<dbReference type="STRING" id="758847.LSS_22945"/>
<evidence type="ECO:0000313" key="1">
    <source>
        <dbReference type="EMBL" id="AIT11050.1"/>
    </source>
</evidence>
<proteinExistence type="predicted"/>
<dbReference type="AlphaFoldDB" id="A0A097ET15"/>
<protein>
    <submittedName>
        <fullName evidence="1">Uncharacterized protein</fullName>
    </submittedName>
</protein>
<reference evidence="1 2" key="1">
    <citation type="journal article" date="2012" name="Gene">
        <title>Sequence of Leptospira santarosai serovar Shermani genome and prediction of virulence-associated genes.</title>
        <authorList>
            <person name="Chou L.F."/>
            <person name="Chen Y.T."/>
            <person name="Lu C.W."/>
            <person name="Ko Y.C."/>
            <person name="Tang C.Y."/>
            <person name="Pan M.J."/>
            <person name="Tian Y.C."/>
            <person name="Chiu C.H."/>
            <person name="Hung C.C."/>
            <person name="Yang C.W."/>
        </authorList>
    </citation>
    <scope>NUCLEOTIDE SEQUENCE [LARGE SCALE GENOMIC DNA]</scope>
    <source>
        <strain evidence="1">LT 821</strain>
    </source>
</reference>
<accession>A0A097ET15</accession>
<sequence>MSHSKFGSKVGKTRHMTTIEYIGGNSNAFEVLYG</sequence>
<reference evidence="1 2" key="2">
    <citation type="journal article" date="2014" name="Emerg. Microbes Infect.">
        <title>Potential impact on kidney infection: a whole-genome analysis of Leptospira santarosai serovar Shermani.</title>
        <authorList>
            <person name="Chou L.F."/>
            <person name="Chen T.W."/>
            <person name="Ko Y.C."/>
            <person name="Pan M.J."/>
            <person name="Tian Y.C."/>
            <person name="Chiu C.H."/>
            <person name="Tang P."/>
            <person name="Hung C.C."/>
            <person name="Yang C.W."/>
        </authorList>
    </citation>
    <scope>NUCLEOTIDE SEQUENCE</scope>
    <source>
        <strain evidence="1 2">LT 821</strain>
    </source>
</reference>
<dbReference type="KEGG" id="lst:LSS_22945"/>
<organism evidence="1 2">
    <name type="scientific">Leptospira santarosai serovar Shermani str. LT 821</name>
    <dbReference type="NCBI Taxonomy" id="758847"/>
    <lineage>
        <taxon>Bacteria</taxon>
        <taxon>Pseudomonadati</taxon>
        <taxon>Spirochaetota</taxon>
        <taxon>Spirochaetia</taxon>
        <taxon>Leptospirales</taxon>
        <taxon>Leptospiraceae</taxon>
        <taxon>Leptospira</taxon>
    </lineage>
</organism>